<keyword evidence="3" id="KW-1185">Reference proteome</keyword>
<evidence type="ECO:0000313" key="3">
    <source>
        <dbReference type="Proteomes" id="UP001050691"/>
    </source>
</evidence>
<gene>
    <name evidence="2" type="ORF">Clacol_002670</name>
</gene>
<evidence type="ECO:0000259" key="1">
    <source>
        <dbReference type="Pfam" id="PF02492"/>
    </source>
</evidence>
<dbReference type="Pfam" id="PF02492">
    <property type="entry name" value="cobW"/>
    <property type="match status" value="1"/>
</dbReference>
<dbReference type="InterPro" id="IPR003495">
    <property type="entry name" value="CobW/HypB/UreG_nucleotide-bd"/>
</dbReference>
<proteinExistence type="predicted"/>
<organism evidence="2 3">
    <name type="scientific">Clathrus columnatus</name>
    <dbReference type="NCBI Taxonomy" id="1419009"/>
    <lineage>
        <taxon>Eukaryota</taxon>
        <taxon>Fungi</taxon>
        <taxon>Dikarya</taxon>
        <taxon>Basidiomycota</taxon>
        <taxon>Agaricomycotina</taxon>
        <taxon>Agaricomycetes</taxon>
        <taxon>Phallomycetidae</taxon>
        <taxon>Phallales</taxon>
        <taxon>Clathraceae</taxon>
        <taxon>Clathrus</taxon>
    </lineage>
</organism>
<evidence type="ECO:0000313" key="2">
    <source>
        <dbReference type="EMBL" id="GJJ08452.1"/>
    </source>
</evidence>
<dbReference type="PANTHER" id="PTHR13748">
    <property type="entry name" value="COBW-RELATED"/>
    <property type="match status" value="1"/>
</dbReference>
<sequence>MHKANPIPITVFTGFLGAGKTTIILSLLPQLPENYKVVLLKNEFGDIEVDSQLARQSSLTAVSEIQNGCMCCILVGQMKTALLEIAGFMLDLTILYHYSGSAFPATLALQIKELERETNGRFCLDAIITVIDAENFTGYEDKSVTAKMQAQYTDILLLVSERELDIVIDRLDDLNEDVPKIRCSGRNGVSPSLIFGIDSKLASQVTALTTTNANQEHNDEVETVTVTRNSTIVCEKHDHHACHHGNHDQSESLSSPSPSHHPLPIFNYRTLSEAFESLPKETIWRVKGFLQYSGDKEIYILNWAFGRYTLSPTSSSGEIVMSLKEGEGSAAFTVIGSRGETRSYTQRFANAIGASLRQ</sequence>
<dbReference type="InterPro" id="IPR051316">
    <property type="entry name" value="Zinc-reg_GTPase_activator"/>
</dbReference>
<reference evidence="2" key="1">
    <citation type="submission" date="2021-10" db="EMBL/GenBank/DDBJ databases">
        <title>De novo Genome Assembly of Clathrus columnatus (Basidiomycota, Fungi) Using Illumina and Nanopore Sequence Data.</title>
        <authorList>
            <person name="Ogiso-Tanaka E."/>
            <person name="Itagaki H."/>
            <person name="Hosoya T."/>
            <person name="Hosaka K."/>
        </authorList>
    </citation>
    <scope>NUCLEOTIDE SEQUENCE</scope>
    <source>
        <strain evidence="2">MO-923</strain>
    </source>
</reference>
<dbReference type="Gene3D" id="3.40.50.300">
    <property type="entry name" value="P-loop containing nucleotide triphosphate hydrolases"/>
    <property type="match status" value="1"/>
</dbReference>
<dbReference type="InterPro" id="IPR027417">
    <property type="entry name" value="P-loop_NTPase"/>
</dbReference>
<comment type="caution">
    <text evidence="2">The sequence shown here is derived from an EMBL/GenBank/DDBJ whole genome shotgun (WGS) entry which is preliminary data.</text>
</comment>
<dbReference type="Proteomes" id="UP001050691">
    <property type="component" value="Unassembled WGS sequence"/>
</dbReference>
<dbReference type="PANTHER" id="PTHR13748:SF62">
    <property type="entry name" value="COBW DOMAIN-CONTAINING PROTEIN"/>
    <property type="match status" value="1"/>
</dbReference>
<dbReference type="SUPFAM" id="SSF52540">
    <property type="entry name" value="P-loop containing nucleoside triphosphate hydrolases"/>
    <property type="match status" value="1"/>
</dbReference>
<accession>A0AAV5A4A4</accession>
<feature type="domain" description="CobW/HypB/UreG nucleotide-binding" evidence="1">
    <location>
        <begin position="8"/>
        <end position="159"/>
    </location>
</feature>
<dbReference type="EMBL" id="BPWL01000003">
    <property type="protein sequence ID" value="GJJ08452.1"/>
    <property type="molecule type" value="Genomic_DNA"/>
</dbReference>
<dbReference type="AlphaFoldDB" id="A0AAV5A4A4"/>
<protein>
    <recommendedName>
        <fullName evidence="1">CobW/HypB/UreG nucleotide-binding domain-containing protein</fullName>
    </recommendedName>
</protein>
<name>A0AAV5A4A4_9AGAM</name>
<dbReference type="GO" id="GO:0005737">
    <property type="term" value="C:cytoplasm"/>
    <property type="evidence" value="ECO:0007669"/>
    <property type="project" value="TreeGrafter"/>
</dbReference>